<name>A0A482XZ02_9EURY</name>
<dbReference type="Proteomes" id="UP000292704">
    <property type="component" value="Unassembled WGS sequence"/>
</dbReference>
<proteinExistence type="predicted"/>
<dbReference type="AlphaFoldDB" id="A0A482XZ02"/>
<evidence type="ECO:0000313" key="2">
    <source>
        <dbReference type="Proteomes" id="UP000292704"/>
    </source>
</evidence>
<accession>A0A482XZ02</accession>
<organism evidence="1 2">
    <name type="scientific">Natrinema altunense</name>
    <dbReference type="NCBI Taxonomy" id="222984"/>
    <lineage>
        <taxon>Archaea</taxon>
        <taxon>Methanobacteriati</taxon>
        <taxon>Methanobacteriota</taxon>
        <taxon>Stenosarchaea group</taxon>
        <taxon>Halobacteria</taxon>
        <taxon>Halobacteriales</taxon>
        <taxon>Natrialbaceae</taxon>
        <taxon>Natrinema</taxon>
    </lineage>
</organism>
<comment type="caution">
    <text evidence="1">The sequence shown here is derived from an EMBL/GenBank/DDBJ whole genome shotgun (WGS) entry which is preliminary data.</text>
</comment>
<gene>
    <name evidence="1" type="ORF">ELS17_10725</name>
</gene>
<sequence>MGDSNVSRRNLLGAVAISAVAGCTAVGSESGVQLGNVQIGNTVDKPISFKLRIERDGALIYLNRIEVDAGALHDVERTWNSEPGDYSVFYTTSLEDAIHRLSTPVDGGSGNANCVDLRFHCRSDTTDSVIYDESKPGWSGC</sequence>
<dbReference type="RefSeq" id="WP_130170682.1">
    <property type="nucleotide sequence ID" value="NZ_SHMR01000004.1"/>
</dbReference>
<dbReference type="EMBL" id="SHMR01000004">
    <property type="protein sequence ID" value="RZH67780.1"/>
    <property type="molecule type" value="Genomic_DNA"/>
</dbReference>
<reference evidence="1 2" key="1">
    <citation type="submission" date="2019-02" db="EMBL/GenBank/DDBJ databases">
        <title>Genome analysis provides insights into bioremediation potentialities and Haloocin production by Natrinema altunense strain 4.1R isolated from Chott Douz in Tunisian desert.</title>
        <authorList>
            <person name="Najjari A."/>
            <person name="Youssef N."/>
            <person name="Ben Dhia O."/>
            <person name="Ferjani R."/>
            <person name="El Hidri D."/>
            <person name="Ouzari H.I."/>
            <person name="Cherif A."/>
        </authorList>
    </citation>
    <scope>NUCLEOTIDE SEQUENCE [LARGE SCALE GENOMIC DNA]</scope>
    <source>
        <strain evidence="1 2">4.1R</strain>
    </source>
</reference>
<dbReference type="OrthoDB" id="381862at2157"/>
<evidence type="ECO:0000313" key="1">
    <source>
        <dbReference type="EMBL" id="RZH67780.1"/>
    </source>
</evidence>
<protein>
    <submittedName>
        <fullName evidence="1">Uncharacterized protein</fullName>
    </submittedName>
</protein>